<evidence type="ECO:0000313" key="2">
    <source>
        <dbReference type="EMBL" id="GAA3396076.1"/>
    </source>
</evidence>
<dbReference type="Proteomes" id="UP001501676">
    <property type="component" value="Unassembled WGS sequence"/>
</dbReference>
<reference evidence="3" key="1">
    <citation type="journal article" date="2019" name="Int. J. Syst. Evol. Microbiol.">
        <title>The Global Catalogue of Microorganisms (GCM) 10K type strain sequencing project: providing services to taxonomists for standard genome sequencing and annotation.</title>
        <authorList>
            <consortium name="The Broad Institute Genomics Platform"/>
            <consortium name="The Broad Institute Genome Sequencing Center for Infectious Disease"/>
            <person name="Wu L."/>
            <person name="Ma J."/>
        </authorList>
    </citation>
    <scope>NUCLEOTIDE SEQUENCE [LARGE SCALE GENOMIC DNA]</scope>
    <source>
        <strain evidence="3">JCM 9458</strain>
    </source>
</reference>
<dbReference type="Pfam" id="PF01042">
    <property type="entry name" value="Ribonuc_L-PSP"/>
    <property type="match status" value="1"/>
</dbReference>
<dbReference type="CDD" id="cd00448">
    <property type="entry name" value="YjgF_YER057c_UK114_family"/>
    <property type="match status" value="1"/>
</dbReference>
<comment type="caution">
    <text evidence="2">The sequence shown here is derived from an EMBL/GenBank/DDBJ whole genome shotgun (WGS) entry which is preliminary data.</text>
</comment>
<protein>
    <submittedName>
        <fullName evidence="2">RidA family protein</fullName>
    </submittedName>
</protein>
<comment type="similarity">
    <text evidence="1">Belongs to the RutC family.</text>
</comment>
<evidence type="ECO:0000256" key="1">
    <source>
        <dbReference type="ARBA" id="ARBA00010552"/>
    </source>
</evidence>
<keyword evidence="3" id="KW-1185">Reference proteome</keyword>
<gene>
    <name evidence="2" type="ORF">GCM10020369_71470</name>
</gene>
<dbReference type="RefSeq" id="WP_345732709.1">
    <property type="nucleotide sequence ID" value="NZ_BAAAYN010000052.1"/>
</dbReference>
<dbReference type="PANTHER" id="PTHR11803:SF58">
    <property type="entry name" value="PROTEIN HMF1-RELATED"/>
    <property type="match status" value="1"/>
</dbReference>
<organism evidence="2 3">
    <name type="scientific">Cryptosporangium minutisporangium</name>
    <dbReference type="NCBI Taxonomy" id="113569"/>
    <lineage>
        <taxon>Bacteria</taxon>
        <taxon>Bacillati</taxon>
        <taxon>Actinomycetota</taxon>
        <taxon>Actinomycetes</taxon>
        <taxon>Cryptosporangiales</taxon>
        <taxon>Cryptosporangiaceae</taxon>
        <taxon>Cryptosporangium</taxon>
    </lineage>
</organism>
<accession>A0ABP6T9C0</accession>
<dbReference type="EMBL" id="BAAAYN010000052">
    <property type="protein sequence ID" value="GAA3396076.1"/>
    <property type="molecule type" value="Genomic_DNA"/>
</dbReference>
<dbReference type="InterPro" id="IPR006175">
    <property type="entry name" value="YjgF/YER057c/UK114"/>
</dbReference>
<sequence>MIETSNPPGVPSFRSAWYSHVSRVPTGAGALLFVSGQVALDDEGALIGAGDVAAQTEPVFQLLGTILTSQNASFDDVVHIRSYLTDLAGLPAYGAVRARYFTGTPPTSTTVEVPRLAWPDALLEVELVAAVAN</sequence>
<proteinExistence type="inferred from homology"/>
<evidence type="ECO:0000313" key="3">
    <source>
        <dbReference type="Proteomes" id="UP001501676"/>
    </source>
</evidence>
<dbReference type="Gene3D" id="3.30.1330.40">
    <property type="entry name" value="RutC-like"/>
    <property type="match status" value="1"/>
</dbReference>
<dbReference type="InterPro" id="IPR035959">
    <property type="entry name" value="RutC-like_sf"/>
</dbReference>
<name>A0ABP6T9C0_9ACTN</name>
<dbReference type="PANTHER" id="PTHR11803">
    <property type="entry name" value="2-IMINOBUTANOATE/2-IMINOPROPANOATE DEAMINASE RIDA"/>
    <property type="match status" value="1"/>
</dbReference>
<dbReference type="SUPFAM" id="SSF55298">
    <property type="entry name" value="YjgF-like"/>
    <property type="match status" value="1"/>
</dbReference>